<feature type="region of interest" description="Disordered" evidence="1">
    <location>
        <begin position="21"/>
        <end position="57"/>
    </location>
</feature>
<feature type="region of interest" description="Disordered" evidence="1">
    <location>
        <begin position="255"/>
        <end position="299"/>
    </location>
</feature>
<protein>
    <submittedName>
        <fullName evidence="2">Uncharacterized protein</fullName>
    </submittedName>
</protein>
<organism evidence="2">
    <name type="scientific">Trypanosoma brucei equiperdum</name>
    <dbReference type="NCBI Taxonomy" id="630700"/>
    <lineage>
        <taxon>Eukaryota</taxon>
        <taxon>Discoba</taxon>
        <taxon>Euglenozoa</taxon>
        <taxon>Kinetoplastea</taxon>
        <taxon>Metakinetoplastina</taxon>
        <taxon>Trypanosomatida</taxon>
        <taxon>Trypanosomatidae</taxon>
        <taxon>Trypanosoma</taxon>
    </lineage>
</organism>
<evidence type="ECO:0000313" key="2">
    <source>
        <dbReference type="EMBL" id="RHW69504.1"/>
    </source>
</evidence>
<proteinExistence type="predicted"/>
<name>A0A3L6KYQ1_9TRYP</name>
<reference evidence="2" key="1">
    <citation type="submission" date="2018-09" db="EMBL/GenBank/DDBJ databases">
        <title>whole genome sequence of T. equiperdum IVM-t1 strain.</title>
        <authorList>
            <person name="Suganuma K."/>
        </authorList>
    </citation>
    <scope>NUCLEOTIDE SEQUENCE [LARGE SCALE GENOMIC DNA]</scope>
    <source>
        <strain evidence="2">IVM-t1</strain>
    </source>
</reference>
<feature type="region of interest" description="Disordered" evidence="1">
    <location>
        <begin position="136"/>
        <end position="174"/>
    </location>
</feature>
<gene>
    <name evidence="2" type="ORF">DPX39_100034900</name>
</gene>
<dbReference type="AlphaFoldDB" id="A0A3L6KYQ1"/>
<dbReference type="Proteomes" id="UP000266743">
    <property type="component" value="Chromosome 10"/>
</dbReference>
<comment type="caution">
    <text evidence="2">The sequence shown here is derived from an EMBL/GenBank/DDBJ whole genome shotgun (WGS) entry which is preliminary data.</text>
</comment>
<accession>A0A3L6KYQ1</accession>
<feature type="compositionally biased region" description="Low complexity" evidence="1">
    <location>
        <begin position="268"/>
        <end position="285"/>
    </location>
</feature>
<dbReference type="EMBL" id="QSBY01000010">
    <property type="protein sequence ID" value="RHW69504.1"/>
    <property type="molecule type" value="Genomic_DNA"/>
</dbReference>
<evidence type="ECO:0000256" key="1">
    <source>
        <dbReference type="SAM" id="MobiDB-lite"/>
    </source>
</evidence>
<sequence length="379" mass="40815">MERVTLSAPFNGRRLLSNESLVESQEARKGGLSSNKFPGRGPRSVEPPLQSQDKDPTIKKPTALVMAPLGNTGLALPRLPTVPVPNVGRRIFKRPSLHIPVGTLEPVINLHQLKKVGEQVGRRHGEHTLSRNTEVGSEWKTGSGVGELANAKKSLRPRTALESPTAARRRAQSETIADPFTIRREGCVSLGLSQGLKSGSVLAHTLSSMRPRSTVVDGLVCSSLRQQEQPEGVFASECGGIMGYGATATTNALVSSSNSPNKITDETSGMCMSDSFSGGSSSGDGSDIEDLDDEGNSRPHSCFRDRIVISVSSGNNRGGRYFTHESKIRDISRRVAYNNFLDEEDIPVVSTRSLVRRPNGTRVTMKEGTKEDGIPSTTQ</sequence>